<name>A0ACB7YQ66_9ERIC</name>
<gene>
    <name evidence="1" type="ORF">Vadar_019884</name>
</gene>
<keyword evidence="2" id="KW-1185">Reference proteome</keyword>
<comment type="caution">
    <text evidence="1">The sequence shown here is derived from an EMBL/GenBank/DDBJ whole genome shotgun (WGS) entry which is preliminary data.</text>
</comment>
<evidence type="ECO:0000313" key="1">
    <source>
        <dbReference type="EMBL" id="KAH7854985.1"/>
    </source>
</evidence>
<dbReference type="Proteomes" id="UP000828048">
    <property type="component" value="Chromosome 11"/>
</dbReference>
<organism evidence="1 2">
    <name type="scientific">Vaccinium darrowii</name>
    <dbReference type="NCBI Taxonomy" id="229202"/>
    <lineage>
        <taxon>Eukaryota</taxon>
        <taxon>Viridiplantae</taxon>
        <taxon>Streptophyta</taxon>
        <taxon>Embryophyta</taxon>
        <taxon>Tracheophyta</taxon>
        <taxon>Spermatophyta</taxon>
        <taxon>Magnoliopsida</taxon>
        <taxon>eudicotyledons</taxon>
        <taxon>Gunneridae</taxon>
        <taxon>Pentapetalae</taxon>
        <taxon>asterids</taxon>
        <taxon>Ericales</taxon>
        <taxon>Ericaceae</taxon>
        <taxon>Vaccinioideae</taxon>
        <taxon>Vaccinieae</taxon>
        <taxon>Vaccinium</taxon>
    </lineage>
</organism>
<reference evidence="1 2" key="1">
    <citation type="journal article" date="2021" name="Hortic Res">
        <title>High-quality reference genome and annotation aids understanding of berry development for evergreen blueberry (Vaccinium darrowii).</title>
        <authorList>
            <person name="Yu J."/>
            <person name="Hulse-Kemp A.M."/>
            <person name="Babiker E."/>
            <person name="Staton M."/>
        </authorList>
    </citation>
    <scope>NUCLEOTIDE SEQUENCE [LARGE SCALE GENOMIC DNA]</scope>
    <source>
        <strain evidence="2">cv. NJ 8807/NJ 8810</strain>
        <tissue evidence="1">Young leaf</tissue>
    </source>
</reference>
<proteinExistence type="predicted"/>
<dbReference type="EMBL" id="CM037161">
    <property type="protein sequence ID" value="KAH7854985.1"/>
    <property type="molecule type" value="Genomic_DNA"/>
</dbReference>
<evidence type="ECO:0000313" key="2">
    <source>
        <dbReference type="Proteomes" id="UP000828048"/>
    </source>
</evidence>
<accession>A0ACB7YQ66</accession>
<sequence length="549" mass="59634">MDKLISFEPSNLVAIRIEQGQKCYGMVTMRNVMYTMPVAFRLLPVNKNRYSVRPQTGIIAPLTTFTVEITYHPPPNGFLPDALPYCNDGFQLHSVVAPGAIMVKDHSSSGDTVPNDWFTTRNKQVFLYSGLRIMFVGAPVLAQLVAFGSMDQIREVLEKSDPSWKLVNSVDSDGQTLLHLAIAQCRPDLLQLLLEFEPDIDAQNRSGYSPLESAAAAGEALIAELLLANKASAERSKSSMWGPIHLATGGGHVDVLRLLLLKGAKVDGLTKDGNTALHVAVAERRRDCAKILLARGANADVRNTNDGGTPLHIAATLGDEHMVKLLLHKGANKDVRNSLGKTPYDVAAENGHERLFDALGLGDSLCAAARKGEARTIFRLLENGAAVNGRDQHGWTALHRASFKGKIEVLRALIERGADVDARDEDGYTALHCAVESGHGEVIELLVKRGADVEVTTNKGVNAIQIADSLHYLGIKRILIHGGLTKDGAKLNRVGSTKDGVKQVVESPVGTPLRYGMKERVEELKKNRSRRSSRSHTSSFDQSMTLGVV</sequence>
<protein>
    <submittedName>
        <fullName evidence="1">Uncharacterized protein</fullName>
    </submittedName>
</protein>